<organism evidence="2 3">
    <name type="scientific">Cryomorpha ignava</name>
    <dbReference type="NCBI Taxonomy" id="101383"/>
    <lineage>
        <taxon>Bacteria</taxon>
        <taxon>Pseudomonadati</taxon>
        <taxon>Bacteroidota</taxon>
        <taxon>Flavobacteriia</taxon>
        <taxon>Flavobacteriales</taxon>
        <taxon>Cryomorphaceae</taxon>
        <taxon>Cryomorpha</taxon>
    </lineage>
</organism>
<gene>
    <name evidence="2" type="ORF">G3O08_19225</name>
</gene>
<feature type="transmembrane region" description="Helical" evidence="1">
    <location>
        <begin position="106"/>
        <end position="135"/>
    </location>
</feature>
<keyword evidence="1" id="KW-1133">Transmembrane helix</keyword>
<keyword evidence="1" id="KW-0472">Membrane</keyword>
<sequence length="182" mass="19704">MKAIKFLILVLFVTIFNNILFGFANEASCGFLANNQDSLIIRSIVPEKELVIHEGDKIQIWLLDKSIYLGNFVSLNGDSLQLSMDDRAMTFHVDQIKKLKLYSSTAAQIAGTVLIVIGAAAIVVSGAGLILGAIFLSIDTIFIGAFIISGILTGGLGFGILKIGEAITGRKCNLQNRWHIVH</sequence>
<proteinExistence type="predicted"/>
<protein>
    <submittedName>
        <fullName evidence="2">Uncharacterized protein</fullName>
    </submittedName>
</protein>
<dbReference type="EMBL" id="JAAGVY010000064">
    <property type="protein sequence ID" value="NEN25629.1"/>
    <property type="molecule type" value="Genomic_DNA"/>
</dbReference>
<dbReference type="AlphaFoldDB" id="A0A7K3WVB0"/>
<evidence type="ECO:0000313" key="3">
    <source>
        <dbReference type="Proteomes" id="UP000486602"/>
    </source>
</evidence>
<dbReference type="RefSeq" id="WP_163287079.1">
    <property type="nucleotide sequence ID" value="NZ_JAAGVY010000064.1"/>
</dbReference>
<reference evidence="2 3" key="1">
    <citation type="submission" date="2020-02" db="EMBL/GenBank/DDBJ databases">
        <title>Out from the shadows clarifying the taxonomy of the family Cryomorphaceae and related taxa by utilizing the GTDB taxonomic framework.</title>
        <authorList>
            <person name="Bowman J.P."/>
        </authorList>
    </citation>
    <scope>NUCLEOTIDE SEQUENCE [LARGE SCALE GENOMIC DNA]</scope>
    <source>
        <strain evidence="2 3">QSSC 1-22</strain>
    </source>
</reference>
<comment type="caution">
    <text evidence="2">The sequence shown here is derived from an EMBL/GenBank/DDBJ whole genome shotgun (WGS) entry which is preliminary data.</text>
</comment>
<feature type="transmembrane region" description="Helical" evidence="1">
    <location>
        <begin position="141"/>
        <end position="161"/>
    </location>
</feature>
<accession>A0A7K3WVB0</accession>
<keyword evidence="1" id="KW-0812">Transmembrane</keyword>
<dbReference type="Proteomes" id="UP000486602">
    <property type="component" value="Unassembled WGS sequence"/>
</dbReference>
<evidence type="ECO:0000313" key="2">
    <source>
        <dbReference type="EMBL" id="NEN25629.1"/>
    </source>
</evidence>
<feature type="transmembrane region" description="Helical" evidence="1">
    <location>
        <begin position="6"/>
        <end position="24"/>
    </location>
</feature>
<name>A0A7K3WVB0_9FLAO</name>
<evidence type="ECO:0000256" key="1">
    <source>
        <dbReference type="SAM" id="Phobius"/>
    </source>
</evidence>
<keyword evidence="3" id="KW-1185">Reference proteome</keyword>